<dbReference type="Gene3D" id="3.30.420.10">
    <property type="entry name" value="Ribonuclease H-like superfamily/Ribonuclease H"/>
    <property type="match status" value="1"/>
</dbReference>
<gene>
    <name evidence="2" type="ORF">EZS28_035113</name>
</gene>
<keyword evidence="2" id="KW-0548">Nucleotidyltransferase</keyword>
<keyword evidence="2" id="KW-0695">RNA-directed DNA polymerase</keyword>
<dbReference type="InterPro" id="IPR002156">
    <property type="entry name" value="RNaseH_domain"/>
</dbReference>
<protein>
    <submittedName>
        <fullName evidence="2">Putative reverse transcriptase</fullName>
    </submittedName>
</protein>
<feature type="domain" description="RNase H type-1" evidence="1">
    <location>
        <begin position="157"/>
        <end position="273"/>
    </location>
</feature>
<dbReference type="GO" id="GO:0003964">
    <property type="term" value="F:RNA-directed DNA polymerase activity"/>
    <property type="evidence" value="ECO:0007669"/>
    <property type="project" value="UniProtKB-KW"/>
</dbReference>
<proteinExistence type="predicted"/>
<evidence type="ECO:0000313" key="2">
    <source>
        <dbReference type="EMBL" id="KAA6369359.1"/>
    </source>
</evidence>
<comment type="caution">
    <text evidence="2">The sequence shown here is derived from an EMBL/GenBank/DDBJ whole genome shotgun (WGS) entry which is preliminary data.</text>
</comment>
<dbReference type="InterPro" id="IPR043502">
    <property type="entry name" value="DNA/RNA_pol_sf"/>
</dbReference>
<dbReference type="EMBL" id="SNRW01016449">
    <property type="protein sequence ID" value="KAA6369359.1"/>
    <property type="molecule type" value="Genomic_DNA"/>
</dbReference>
<organism evidence="2 3">
    <name type="scientific">Streblomastix strix</name>
    <dbReference type="NCBI Taxonomy" id="222440"/>
    <lineage>
        <taxon>Eukaryota</taxon>
        <taxon>Metamonada</taxon>
        <taxon>Preaxostyla</taxon>
        <taxon>Oxymonadida</taxon>
        <taxon>Streblomastigidae</taxon>
        <taxon>Streblomastix</taxon>
    </lineage>
</organism>
<dbReference type="Pfam" id="PF13456">
    <property type="entry name" value="RVT_3"/>
    <property type="match status" value="1"/>
</dbReference>
<dbReference type="PANTHER" id="PTHR33050:SF7">
    <property type="entry name" value="RIBONUCLEASE H"/>
    <property type="match status" value="1"/>
</dbReference>
<sequence>EAESGVKQILDLFVSLELTVNFAKSMLIPHQNPTFLGILWDTRNLEASLPLKRRCAIELAIKDWGKNVTTSRTVRQLASLIGLLQATHFVNHFALIKTHHMNLIKDNILKSNDWECLISQQQIASIREDLLWWTNWIDSRMSRSLLKFKETVMITTDASPSGFGAIILRNSVSTKLRGVWHQPIELSQNKREFKAVLESLRCAFKKKVIFNKEDVMVRTDNQAVMNIINKQTTTESLIQILVELLELMETHNCRIKATYIPGSNNSEADNLSRFKDTYDLQLDPVIFNNLCSSLNYYPEIDLFASTNNTQVKKFFSQILEENNCGTDALLQNWSNFNLLYAFPPPILIPSTIQKLLETRNTCLLILPDWEGATWIPLMMELKILKQITLGSFTQVTIQGDSFKLSQSPTPPGLLKAYLTSN</sequence>
<dbReference type="InterPro" id="IPR036397">
    <property type="entry name" value="RNaseH_sf"/>
</dbReference>
<dbReference type="AlphaFoldDB" id="A0A5J4UFG2"/>
<dbReference type="PANTHER" id="PTHR33050">
    <property type="entry name" value="REVERSE TRANSCRIPTASE DOMAIN-CONTAINING PROTEIN"/>
    <property type="match status" value="1"/>
</dbReference>
<evidence type="ECO:0000313" key="3">
    <source>
        <dbReference type="Proteomes" id="UP000324800"/>
    </source>
</evidence>
<dbReference type="InterPro" id="IPR052055">
    <property type="entry name" value="Hepadnavirus_pol/RT"/>
</dbReference>
<evidence type="ECO:0000259" key="1">
    <source>
        <dbReference type="Pfam" id="PF13456"/>
    </source>
</evidence>
<dbReference type="SUPFAM" id="SSF56672">
    <property type="entry name" value="DNA/RNA polymerases"/>
    <property type="match status" value="1"/>
</dbReference>
<accession>A0A5J4UFG2</accession>
<dbReference type="GO" id="GO:0003676">
    <property type="term" value="F:nucleic acid binding"/>
    <property type="evidence" value="ECO:0007669"/>
    <property type="project" value="InterPro"/>
</dbReference>
<dbReference type="GO" id="GO:0004523">
    <property type="term" value="F:RNA-DNA hybrid ribonuclease activity"/>
    <property type="evidence" value="ECO:0007669"/>
    <property type="project" value="InterPro"/>
</dbReference>
<keyword evidence="2" id="KW-0808">Transferase</keyword>
<dbReference type="Proteomes" id="UP000324800">
    <property type="component" value="Unassembled WGS sequence"/>
</dbReference>
<reference evidence="2 3" key="1">
    <citation type="submission" date="2019-03" db="EMBL/GenBank/DDBJ databases">
        <title>Single cell metagenomics reveals metabolic interactions within the superorganism composed of flagellate Streblomastix strix and complex community of Bacteroidetes bacteria on its surface.</title>
        <authorList>
            <person name="Treitli S.C."/>
            <person name="Kolisko M."/>
            <person name="Husnik F."/>
            <person name="Keeling P."/>
            <person name="Hampl V."/>
        </authorList>
    </citation>
    <scope>NUCLEOTIDE SEQUENCE [LARGE SCALE GENOMIC DNA]</scope>
    <source>
        <strain evidence="2">ST1C</strain>
    </source>
</reference>
<feature type="non-terminal residue" evidence="2">
    <location>
        <position position="1"/>
    </location>
</feature>
<name>A0A5J4UFG2_9EUKA</name>
<dbReference type="OrthoDB" id="2205097at2759"/>
<dbReference type="CDD" id="cd09275">
    <property type="entry name" value="RNase_HI_RT_DIRS1"/>
    <property type="match status" value="1"/>
</dbReference>